<evidence type="ECO:0000259" key="2">
    <source>
        <dbReference type="Pfam" id="PF13699"/>
    </source>
</evidence>
<organism evidence="3 4">
    <name type="scientific">Amycolatopsis suaedae</name>
    <dbReference type="NCBI Taxonomy" id="2510978"/>
    <lineage>
        <taxon>Bacteria</taxon>
        <taxon>Bacillati</taxon>
        <taxon>Actinomycetota</taxon>
        <taxon>Actinomycetes</taxon>
        <taxon>Pseudonocardiales</taxon>
        <taxon>Pseudonocardiaceae</taxon>
        <taxon>Amycolatopsis</taxon>
    </lineage>
</organism>
<gene>
    <name evidence="3" type="ORF">EWH70_34630</name>
</gene>
<dbReference type="Pfam" id="PF13699">
    <property type="entry name" value="eCIS_core"/>
    <property type="match status" value="1"/>
</dbReference>
<dbReference type="OrthoDB" id="9153660at2"/>
<dbReference type="EMBL" id="SFCC01000026">
    <property type="protein sequence ID" value="RZQ59373.1"/>
    <property type="molecule type" value="Genomic_DNA"/>
</dbReference>
<dbReference type="InterPro" id="IPR025295">
    <property type="entry name" value="eCIS_core_dom"/>
</dbReference>
<feature type="region of interest" description="Disordered" evidence="1">
    <location>
        <begin position="424"/>
        <end position="443"/>
    </location>
</feature>
<evidence type="ECO:0000313" key="3">
    <source>
        <dbReference type="EMBL" id="RZQ59373.1"/>
    </source>
</evidence>
<evidence type="ECO:0000313" key="4">
    <source>
        <dbReference type="Proteomes" id="UP000292003"/>
    </source>
</evidence>
<name>A0A4Q7IZ74_9PSEU</name>
<dbReference type="AlphaFoldDB" id="A0A4Q7IZ74"/>
<proteinExistence type="predicted"/>
<accession>A0A4Q7IZ74</accession>
<dbReference type="SUPFAM" id="SSF56399">
    <property type="entry name" value="ADP-ribosylation"/>
    <property type="match status" value="1"/>
</dbReference>
<feature type="compositionally biased region" description="Pro residues" evidence="1">
    <location>
        <begin position="496"/>
        <end position="512"/>
    </location>
</feature>
<comment type="caution">
    <text evidence="3">The sequence shown here is derived from an EMBL/GenBank/DDBJ whole genome shotgun (WGS) entry which is preliminary data.</text>
</comment>
<protein>
    <submittedName>
        <fullName evidence="3">DUF4157 domain-containing protein</fullName>
    </submittedName>
</protein>
<feature type="region of interest" description="Disordered" evidence="1">
    <location>
        <begin position="489"/>
        <end position="512"/>
    </location>
</feature>
<dbReference type="Proteomes" id="UP000292003">
    <property type="component" value="Unassembled WGS sequence"/>
</dbReference>
<feature type="region of interest" description="Disordered" evidence="1">
    <location>
        <begin position="460"/>
        <end position="479"/>
    </location>
</feature>
<feature type="domain" description="eCIS core" evidence="2">
    <location>
        <begin position="15"/>
        <end position="88"/>
    </location>
</feature>
<sequence length="607" mass="65983">MRKAVPANRNTPGRPLDPGVREVMENRLGHDFSQVRLHADESAGALRAAAYTVGEDIVFAPGNYAPDTPRGEALLTHELVHVVQNRSGPAGTRELSHPGDAAERQAHEIADRPHALRSPVRPSARISLAEEQWHRGFAEGVKPGPGDVHDLGPGTYFTDSPEVAGEYAGMRAGDNPGARRVIQGPVDPHALGRVLDLTKDADFMRAYHQLAEYGKVVNERYWELFDNHLTNKGLRLTDYDIVIGPEGVRGGRQMCVRNPAVAARVIAAMSAPKPQGKAPAAKPGGSRVAGVAKAIGPMIALGINNYLMSREDAKLVPGRVERALAQQSLQERADDLVDRNRLGIARRQRRGNAVYVTVRVKLVFTNGIQDSLFVSDPRLTESDESEFLAPIRMSDDPLFGVETSVGWLTRSALLEPVRTSRSEDLSFQLEDLPAGPSTERSRLEARRTAALAEEARQRYAAAGTPSVLADPRQRAKQQAEITDRLRELNKDAPAPAATPAPAPRLLPGAPGPGPVEQAAAFVAQFDAWTRRLAAKAEALDARLGSDNSPTPQERQAFFTEEESWRLSAKYAMNKYRTDGREEAVNALGRALDTYAARFAATRGRLGG</sequence>
<reference evidence="3 4" key="1">
    <citation type="submission" date="2019-02" db="EMBL/GenBank/DDBJ databases">
        <title>Draft genome sequence of Amycolatopsis sp. 8-3EHSu isolated from roots of Suaeda maritima.</title>
        <authorList>
            <person name="Duangmal K."/>
            <person name="Chantavorakit T."/>
        </authorList>
    </citation>
    <scope>NUCLEOTIDE SEQUENCE [LARGE SCALE GENOMIC DNA]</scope>
    <source>
        <strain evidence="3 4">8-3EHSu</strain>
    </source>
</reference>
<keyword evidence="4" id="KW-1185">Reference proteome</keyword>
<evidence type="ECO:0000256" key="1">
    <source>
        <dbReference type="SAM" id="MobiDB-lite"/>
    </source>
</evidence>